<dbReference type="EMBL" id="CACVKT020004886">
    <property type="protein sequence ID" value="CAC5392022.1"/>
    <property type="molecule type" value="Genomic_DNA"/>
</dbReference>
<name>A0A6J8C8P5_MYTCO</name>
<dbReference type="AlphaFoldDB" id="A0A6J8C8P5"/>
<dbReference type="Proteomes" id="UP000507470">
    <property type="component" value="Unassembled WGS sequence"/>
</dbReference>
<dbReference type="OrthoDB" id="4369127at2759"/>
<proteinExistence type="predicted"/>
<organism evidence="2 3">
    <name type="scientific">Mytilus coruscus</name>
    <name type="common">Sea mussel</name>
    <dbReference type="NCBI Taxonomy" id="42192"/>
    <lineage>
        <taxon>Eukaryota</taxon>
        <taxon>Metazoa</taxon>
        <taxon>Spiralia</taxon>
        <taxon>Lophotrochozoa</taxon>
        <taxon>Mollusca</taxon>
        <taxon>Bivalvia</taxon>
        <taxon>Autobranchia</taxon>
        <taxon>Pteriomorphia</taxon>
        <taxon>Mytilida</taxon>
        <taxon>Mytiloidea</taxon>
        <taxon>Mytilidae</taxon>
        <taxon>Mytilinae</taxon>
        <taxon>Mytilus</taxon>
    </lineage>
</organism>
<accession>A0A6J8C8P5</accession>
<protein>
    <submittedName>
        <fullName evidence="2">Uncharacterized protein</fullName>
    </submittedName>
</protein>
<feature type="region of interest" description="Disordered" evidence="1">
    <location>
        <begin position="289"/>
        <end position="332"/>
    </location>
</feature>
<gene>
    <name evidence="2" type="ORF">MCOR_26988</name>
</gene>
<keyword evidence="3" id="KW-1185">Reference proteome</keyword>
<evidence type="ECO:0000313" key="2">
    <source>
        <dbReference type="EMBL" id="CAC5392022.1"/>
    </source>
</evidence>
<evidence type="ECO:0000313" key="3">
    <source>
        <dbReference type="Proteomes" id="UP000507470"/>
    </source>
</evidence>
<sequence>MMLLFETPEKVSTLEQPAVPVEPAVIEDCCHTSSLDSIEPVASQPTPECDLLPFSTGMELVFTPSTTRIVMDSHSDCVVAATAQEEGITISGVSEEEIKTGQESDPDLMFILPYLKDGSEPLSNDLFLASPAAKSHWINKQRFFMDDNGVLKSQPKTEGANTRLVVPASLRQTVMELSHELPSAGHQDSESFRSCSDEGSEDEGRSWRPSSCDSQPGVGIQPFDTSVLDQVTHRRRVRMEEPVQEGPVDNTVSLEVPVIPEVSVSREPEAPVLVQGNPEETLEAREEIPAAQEEAPVAKKGEQSAPVPASTTPMAFKKEIPEAWKGKEDQCS</sequence>
<feature type="region of interest" description="Disordered" evidence="1">
    <location>
        <begin position="180"/>
        <end position="222"/>
    </location>
</feature>
<feature type="compositionally biased region" description="Basic and acidic residues" evidence="1">
    <location>
        <begin position="316"/>
        <end position="332"/>
    </location>
</feature>
<reference evidence="2 3" key="1">
    <citation type="submission" date="2020-06" db="EMBL/GenBank/DDBJ databases">
        <authorList>
            <person name="Li R."/>
            <person name="Bekaert M."/>
        </authorList>
    </citation>
    <scope>NUCLEOTIDE SEQUENCE [LARGE SCALE GENOMIC DNA]</scope>
    <source>
        <strain evidence="3">wild</strain>
    </source>
</reference>
<evidence type="ECO:0000256" key="1">
    <source>
        <dbReference type="SAM" id="MobiDB-lite"/>
    </source>
</evidence>